<organism evidence="1 2">
    <name type="scientific">Mycobacterium tuberculosis</name>
    <dbReference type="NCBI Taxonomy" id="1773"/>
    <lineage>
        <taxon>Bacteria</taxon>
        <taxon>Bacillati</taxon>
        <taxon>Actinomycetota</taxon>
        <taxon>Actinomycetes</taxon>
        <taxon>Mycobacteriales</taxon>
        <taxon>Mycobacteriaceae</taxon>
        <taxon>Mycobacterium</taxon>
        <taxon>Mycobacterium tuberculosis complex</taxon>
    </lineage>
</organism>
<accession>A0A654TZI0</accession>
<dbReference type="AlphaFoldDB" id="A0A654TZI0"/>
<dbReference type="Proteomes" id="UP000046680">
    <property type="component" value="Unassembled WGS sequence"/>
</dbReference>
<protein>
    <submittedName>
        <fullName evidence="1">Uncharacterized protein</fullName>
    </submittedName>
</protein>
<dbReference type="EMBL" id="CGCX01000449">
    <property type="protein sequence ID" value="CFR76311.1"/>
    <property type="molecule type" value="Genomic_DNA"/>
</dbReference>
<sequence length="55" mass="5859">MTSPSVSAHITLAGRLFNSPPSTSSCSPLCTGGMRPGIEIDARTAPETDPRRWMI</sequence>
<reference evidence="1 2" key="1">
    <citation type="submission" date="2015-03" db="EMBL/GenBank/DDBJ databases">
        <authorList>
            <consortium name="Pathogen Informatics"/>
        </authorList>
    </citation>
    <scope>NUCLEOTIDE SEQUENCE [LARGE SCALE GENOMIC DNA]</scope>
    <source>
        <strain evidence="1 2">C09601061</strain>
    </source>
</reference>
<proteinExistence type="predicted"/>
<evidence type="ECO:0000313" key="2">
    <source>
        <dbReference type="Proteomes" id="UP000046680"/>
    </source>
</evidence>
<gene>
    <name evidence="1" type="ORF">ERS007657_01452</name>
</gene>
<evidence type="ECO:0000313" key="1">
    <source>
        <dbReference type="EMBL" id="CFR76311.1"/>
    </source>
</evidence>
<name>A0A654TZI0_MYCTX</name>